<feature type="region of interest" description="Disordered" evidence="1">
    <location>
        <begin position="1"/>
        <end position="20"/>
    </location>
</feature>
<gene>
    <name evidence="3" type="ORF">AB0I48_29080</name>
</gene>
<evidence type="ECO:0008006" key="5">
    <source>
        <dbReference type="Google" id="ProtNLM"/>
    </source>
</evidence>
<evidence type="ECO:0000313" key="3">
    <source>
        <dbReference type="EMBL" id="MEV0711618.1"/>
    </source>
</evidence>
<feature type="transmembrane region" description="Helical" evidence="2">
    <location>
        <begin position="272"/>
        <end position="296"/>
    </location>
</feature>
<dbReference type="Gene3D" id="3.40.50.360">
    <property type="match status" value="1"/>
</dbReference>
<sequence length="327" mass="35007">MTGASETEASRRSDRRDGAESTRTAVVFEYSQTGQLIESVDALVAPLVAANWQVRRVRVEPASPFPFPWPVTRFFGAFPACVDEECTVALSTPAEQLRSEPGELVLFAYQVWYLAPSLPARTLLTRHREIFAERDVVTVVACRNMWYSAAGEVHRRLTAVGARTVGAVAAIDTRPQAITLVTTLRWLLLGRREGALFGRAGVGTDELSRLAALGAEISATKSSDDLATVLRDADAAPVVPLLAAADLLAGSVFRRWGAGIRRASEYGIAARVAALTAFVGSLGVAIAVGFPALALARLLGRERFDRVVGTRLDRVLGRSAMSVGASS</sequence>
<proteinExistence type="predicted"/>
<keyword evidence="2" id="KW-1133">Transmembrane helix</keyword>
<feature type="compositionally biased region" description="Basic and acidic residues" evidence="1">
    <location>
        <begin position="8"/>
        <end position="20"/>
    </location>
</feature>
<organism evidence="3 4">
    <name type="scientific">Nocardia aurea</name>
    <dbReference type="NCBI Taxonomy" id="2144174"/>
    <lineage>
        <taxon>Bacteria</taxon>
        <taxon>Bacillati</taxon>
        <taxon>Actinomycetota</taxon>
        <taxon>Actinomycetes</taxon>
        <taxon>Mycobacteriales</taxon>
        <taxon>Nocardiaceae</taxon>
        <taxon>Nocardia</taxon>
    </lineage>
</organism>
<keyword evidence="2" id="KW-0812">Transmembrane</keyword>
<reference evidence="3 4" key="1">
    <citation type="submission" date="2024-06" db="EMBL/GenBank/DDBJ databases">
        <title>The Natural Products Discovery Center: Release of the First 8490 Sequenced Strains for Exploring Actinobacteria Biosynthetic Diversity.</title>
        <authorList>
            <person name="Kalkreuter E."/>
            <person name="Kautsar S.A."/>
            <person name="Yang D."/>
            <person name="Bader C.D."/>
            <person name="Teijaro C.N."/>
            <person name="Fluegel L."/>
            <person name="Davis C.M."/>
            <person name="Simpson J.R."/>
            <person name="Lauterbach L."/>
            <person name="Steele A.D."/>
            <person name="Gui C."/>
            <person name="Meng S."/>
            <person name="Li G."/>
            <person name="Viehrig K."/>
            <person name="Ye F."/>
            <person name="Su P."/>
            <person name="Kiefer A.F."/>
            <person name="Nichols A."/>
            <person name="Cepeda A.J."/>
            <person name="Yan W."/>
            <person name="Fan B."/>
            <person name="Jiang Y."/>
            <person name="Adhikari A."/>
            <person name="Zheng C.-J."/>
            <person name="Schuster L."/>
            <person name="Cowan T.M."/>
            <person name="Smanski M.J."/>
            <person name="Chevrette M.G."/>
            <person name="De Carvalho L.P.S."/>
            <person name="Shen B."/>
        </authorList>
    </citation>
    <scope>NUCLEOTIDE SEQUENCE [LARGE SCALE GENOMIC DNA]</scope>
    <source>
        <strain evidence="3 4">NPDC050403</strain>
    </source>
</reference>
<evidence type="ECO:0000256" key="1">
    <source>
        <dbReference type="SAM" id="MobiDB-lite"/>
    </source>
</evidence>
<dbReference type="Proteomes" id="UP001551695">
    <property type="component" value="Unassembled WGS sequence"/>
</dbReference>
<dbReference type="EMBL" id="JBFAKC010000016">
    <property type="protein sequence ID" value="MEV0711618.1"/>
    <property type="molecule type" value="Genomic_DNA"/>
</dbReference>
<protein>
    <recommendedName>
        <fullName evidence="5">Dialkylrecorsinol condensing enzyme</fullName>
    </recommendedName>
</protein>
<evidence type="ECO:0000313" key="4">
    <source>
        <dbReference type="Proteomes" id="UP001551695"/>
    </source>
</evidence>
<name>A0ABV3G1Y6_9NOCA</name>
<keyword evidence="4" id="KW-1185">Reference proteome</keyword>
<comment type="caution">
    <text evidence="3">The sequence shown here is derived from an EMBL/GenBank/DDBJ whole genome shotgun (WGS) entry which is preliminary data.</text>
</comment>
<keyword evidence="2" id="KW-0472">Membrane</keyword>
<evidence type="ECO:0000256" key="2">
    <source>
        <dbReference type="SAM" id="Phobius"/>
    </source>
</evidence>
<accession>A0ABV3G1Y6</accession>
<dbReference type="InterPro" id="IPR029039">
    <property type="entry name" value="Flavoprotein-like_sf"/>
</dbReference>
<dbReference type="RefSeq" id="WP_357788174.1">
    <property type="nucleotide sequence ID" value="NZ_JBFAKC010000016.1"/>
</dbReference>